<name>A0A5N6K8S7_MONLA</name>
<dbReference type="AlphaFoldDB" id="A0A5N6K8S7"/>
<keyword evidence="2" id="KW-1185">Reference proteome</keyword>
<sequence length="131" mass="15487">MHWLYVSASLYIYLPTYSPTYLQSYFKKYQSQKSFPFQLPYYYLGTYIYIYKTNQSILLSFSHFSMFRSQLSPMNIYMCSYPRFQYRVINSIPHHQMLSLPKSDRQRPVPKAGDQALASNLDLPGKGGFKT</sequence>
<protein>
    <submittedName>
        <fullName evidence="1">Uncharacterized protein</fullName>
    </submittedName>
</protein>
<proteinExistence type="predicted"/>
<evidence type="ECO:0000313" key="2">
    <source>
        <dbReference type="Proteomes" id="UP000326757"/>
    </source>
</evidence>
<evidence type="ECO:0000313" key="1">
    <source>
        <dbReference type="EMBL" id="KAB8299175.1"/>
    </source>
</evidence>
<comment type="caution">
    <text evidence="1">The sequence shown here is derived from an EMBL/GenBank/DDBJ whole genome shotgun (WGS) entry which is preliminary data.</text>
</comment>
<dbReference type="Proteomes" id="UP000326757">
    <property type="component" value="Unassembled WGS sequence"/>
</dbReference>
<organism evidence="1 2">
    <name type="scientific">Monilinia laxa</name>
    <name type="common">Brown rot fungus</name>
    <name type="synonym">Sclerotinia laxa</name>
    <dbReference type="NCBI Taxonomy" id="61186"/>
    <lineage>
        <taxon>Eukaryota</taxon>
        <taxon>Fungi</taxon>
        <taxon>Dikarya</taxon>
        <taxon>Ascomycota</taxon>
        <taxon>Pezizomycotina</taxon>
        <taxon>Leotiomycetes</taxon>
        <taxon>Helotiales</taxon>
        <taxon>Sclerotiniaceae</taxon>
        <taxon>Monilinia</taxon>
    </lineage>
</organism>
<dbReference type="EMBL" id="VIGI01000006">
    <property type="protein sequence ID" value="KAB8299175.1"/>
    <property type="molecule type" value="Genomic_DNA"/>
</dbReference>
<accession>A0A5N6K8S7</accession>
<gene>
    <name evidence="1" type="ORF">EYC80_001277</name>
</gene>
<reference evidence="1 2" key="1">
    <citation type="submission" date="2019-06" db="EMBL/GenBank/DDBJ databases">
        <title>Genome Sequence of the Brown Rot Fungal Pathogen Monilinia laxa.</title>
        <authorList>
            <person name="De Miccolis Angelini R.M."/>
            <person name="Landi L."/>
            <person name="Abate D."/>
            <person name="Pollastro S."/>
            <person name="Romanazzi G."/>
            <person name="Faretra F."/>
        </authorList>
    </citation>
    <scope>NUCLEOTIDE SEQUENCE [LARGE SCALE GENOMIC DNA]</scope>
    <source>
        <strain evidence="1 2">Mlax316</strain>
    </source>
</reference>